<evidence type="ECO:0000256" key="1">
    <source>
        <dbReference type="ARBA" id="ARBA00004651"/>
    </source>
</evidence>
<sequence length="390" mass="39510">MSIAAFFAPTRIAVRGLGQRWPMALATVLGIALVVLILLGFLAAADGFSRSLEGAGSDKVAIIVSGDARSETASVLAAPDLAILRATLVGAGVGAETISPERVATRTLARPAAEPAGVVVRGVTPSAAALRPQLTIVDGRMMQPGRAEVLLGQAAARRLGGRMVGDTLLIEGRPWRVVGLFSAGGSALESEVWADTGQVAAEGGNVVQSLRVGLDDGLTLEALRQRLAADKRIDVSVSREDRFFAAQSTGVAGMVRRFGWPIAIVMAVGALAGALNTMYSSVAVRGREIATLRAIGFGRAATFAATFAEALVLATAGAAIGIAAGLLLIDGHAASTLGAGAAETSFTFVLTTSAIVAALVFALVTGALGGALPALRASRQPILKGLSADV</sequence>
<dbReference type="Pfam" id="PF02687">
    <property type="entry name" value="FtsX"/>
    <property type="match status" value="1"/>
</dbReference>
<keyword evidence="3 6" id="KW-0812">Transmembrane</keyword>
<dbReference type="InterPro" id="IPR025857">
    <property type="entry name" value="MacB_PCD"/>
</dbReference>
<dbReference type="RefSeq" id="WP_184202413.1">
    <property type="nucleotide sequence ID" value="NZ_BMOX01000027.1"/>
</dbReference>
<comment type="caution">
    <text evidence="9">The sequence shown here is derived from an EMBL/GenBank/DDBJ whole genome shotgun (WGS) entry which is preliminary data.</text>
</comment>
<dbReference type="Proteomes" id="UP000538147">
    <property type="component" value="Unassembled WGS sequence"/>
</dbReference>
<proteinExistence type="predicted"/>
<evidence type="ECO:0000313" key="10">
    <source>
        <dbReference type="Proteomes" id="UP000538147"/>
    </source>
</evidence>
<dbReference type="EMBL" id="JACIIV010000030">
    <property type="protein sequence ID" value="MBB6229040.1"/>
    <property type="molecule type" value="Genomic_DNA"/>
</dbReference>
<dbReference type="InterPro" id="IPR051125">
    <property type="entry name" value="ABC-4/HrtB_transporter"/>
</dbReference>
<evidence type="ECO:0000259" key="7">
    <source>
        <dbReference type="Pfam" id="PF02687"/>
    </source>
</evidence>
<keyword evidence="5 6" id="KW-0472">Membrane</keyword>
<accession>A0A841L9D8</accession>
<dbReference type="GO" id="GO:0005886">
    <property type="term" value="C:plasma membrane"/>
    <property type="evidence" value="ECO:0007669"/>
    <property type="project" value="UniProtKB-SubCell"/>
</dbReference>
<dbReference type="PANTHER" id="PTHR43738:SF3">
    <property type="entry name" value="ABC TRANSPORTER PERMEASE"/>
    <property type="match status" value="1"/>
</dbReference>
<keyword evidence="2" id="KW-1003">Cell membrane</keyword>
<reference evidence="9 10" key="1">
    <citation type="submission" date="2020-08" db="EMBL/GenBank/DDBJ databases">
        <title>Genomic Encyclopedia of Type Strains, Phase IV (KMG-IV): sequencing the most valuable type-strain genomes for metagenomic binning, comparative biology and taxonomic classification.</title>
        <authorList>
            <person name="Goeker M."/>
        </authorList>
    </citation>
    <scope>NUCLEOTIDE SEQUENCE [LARGE SCALE GENOMIC DNA]</scope>
    <source>
        <strain evidence="9 10">DSM 102189</strain>
    </source>
</reference>
<feature type="transmembrane region" description="Helical" evidence="6">
    <location>
        <begin position="258"/>
        <end position="279"/>
    </location>
</feature>
<feature type="transmembrane region" description="Helical" evidence="6">
    <location>
        <begin position="349"/>
        <end position="375"/>
    </location>
</feature>
<keyword evidence="4 6" id="KW-1133">Transmembrane helix</keyword>
<organism evidence="9 10">
    <name type="scientific">Polymorphobacter multimanifer</name>
    <dbReference type="NCBI Taxonomy" id="1070431"/>
    <lineage>
        <taxon>Bacteria</taxon>
        <taxon>Pseudomonadati</taxon>
        <taxon>Pseudomonadota</taxon>
        <taxon>Alphaproteobacteria</taxon>
        <taxon>Sphingomonadales</taxon>
        <taxon>Sphingosinicellaceae</taxon>
        <taxon>Polymorphobacter</taxon>
    </lineage>
</organism>
<evidence type="ECO:0000256" key="2">
    <source>
        <dbReference type="ARBA" id="ARBA00022475"/>
    </source>
</evidence>
<feature type="transmembrane region" description="Helical" evidence="6">
    <location>
        <begin position="21"/>
        <end position="43"/>
    </location>
</feature>
<name>A0A841L9D8_9SPHN</name>
<feature type="domain" description="ABC3 transporter permease C-terminal" evidence="7">
    <location>
        <begin position="262"/>
        <end position="381"/>
    </location>
</feature>
<comment type="subcellular location">
    <subcellularLocation>
        <location evidence="1">Cell membrane</location>
        <topology evidence="1">Multi-pass membrane protein</topology>
    </subcellularLocation>
</comment>
<feature type="domain" description="MacB-like periplasmic core" evidence="8">
    <location>
        <begin position="25"/>
        <end position="228"/>
    </location>
</feature>
<evidence type="ECO:0000256" key="6">
    <source>
        <dbReference type="SAM" id="Phobius"/>
    </source>
</evidence>
<feature type="transmembrane region" description="Helical" evidence="6">
    <location>
        <begin position="300"/>
        <end position="329"/>
    </location>
</feature>
<evidence type="ECO:0000259" key="8">
    <source>
        <dbReference type="Pfam" id="PF12704"/>
    </source>
</evidence>
<protein>
    <submittedName>
        <fullName evidence="9">Putative ABC transport system permease protein</fullName>
    </submittedName>
</protein>
<evidence type="ECO:0000256" key="4">
    <source>
        <dbReference type="ARBA" id="ARBA00022989"/>
    </source>
</evidence>
<keyword evidence="10" id="KW-1185">Reference proteome</keyword>
<gene>
    <name evidence="9" type="ORF">FHS79_003238</name>
</gene>
<evidence type="ECO:0000256" key="3">
    <source>
        <dbReference type="ARBA" id="ARBA00022692"/>
    </source>
</evidence>
<evidence type="ECO:0000313" key="9">
    <source>
        <dbReference type="EMBL" id="MBB6229040.1"/>
    </source>
</evidence>
<dbReference type="Pfam" id="PF12704">
    <property type="entry name" value="MacB_PCD"/>
    <property type="match status" value="1"/>
</dbReference>
<dbReference type="InterPro" id="IPR003838">
    <property type="entry name" value="ABC3_permease_C"/>
</dbReference>
<dbReference type="PANTHER" id="PTHR43738">
    <property type="entry name" value="ABC TRANSPORTER, MEMBRANE PROTEIN"/>
    <property type="match status" value="1"/>
</dbReference>
<evidence type="ECO:0000256" key="5">
    <source>
        <dbReference type="ARBA" id="ARBA00023136"/>
    </source>
</evidence>
<dbReference type="AlphaFoldDB" id="A0A841L9D8"/>